<proteinExistence type="predicted"/>
<dbReference type="InterPro" id="IPR036709">
    <property type="entry name" value="Autotransporte_beta_dom_sf"/>
</dbReference>
<evidence type="ECO:0000313" key="1">
    <source>
        <dbReference type="EMBL" id="SJZ71271.1"/>
    </source>
</evidence>
<evidence type="ECO:0008006" key="3">
    <source>
        <dbReference type="Google" id="ProtNLM"/>
    </source>
</evidence>
<dbReference type="eggNOG" id="COG4771">
    <property type="taxonomic scope" value="Bacteria"/>
</dbReference>
<dbReference type="AlphaFoldDB" id="A0A1T4MWH8"/>
<gene>
    <name evidence="1" type="ORF">SAMN02745202_00868</name>
</gene>
<dbReference type="Proteomes" id="UP000190065">
    <property type="component" value="Unassembled WGS sequence"/>
</dbReference>
<dbReference type="SUPFAM" id="SSF103515">
    <property type="entry name" value="Autotransporter"/>
    <property type="match status" value="1"/>
</dbReference>
<reference evidence="1 2" key="1">
    <citation type="submission" date="2017-02" db="EMBL/GenBank/DDBJ databases">
        <authorList>
            <person name="Peterson S.W."/>
        </authorList>
    </citation>
    <scope>NUCLEOTIDE SEQUENCE [LARGE SCALE GENOMIC DNA]</scope>
    <source>
        <strain evidence="1 2">ATCC 43324</strain>
    </source>
</reference>
<name>A0A1T4MWH8_9BACT</name>
<evidence type="ECO:0000313" key="2">
    <source>
        <dbReference type="Proteomes" id="UP000190065"/>
    </source>
</evidence>
<dbReference type="EMBL" id="FUXK01000008">
    <property type="protein sequence ID" value="SJZ71271.1"/>
    <property type="molecule type" value="Genomic_DNA"/>
</dbReference>
<organism evidence="1 2">
    <name type="scientific">Segatella oulorum</name>
    <dbReference type="NCBI Taxonomy" id="28136"/>
    <lineage>
        <taxon>Bacteria</taxon>
        <taxon>Pseudomonadati</taxon>
        <taxon>Bacteroidota</taxon>
        <taxon>Bacteroidia</taxon>
        <taxon>Bacteroidales</taxon>
        <taxon>Prevotellaceae</taxon>
        <taxon>Segatella</taxon>
    </lineage>
</organism>
<dbReference type="STRING" id="28136.SAMN02745202_00868"/>
<sequence length="193" mass="21081">MLFRTLRTVYASETSENSLTTSRNLNLNKEKNMKKKMMTLLLAMAATLGAHAQFEAGKVYAGASLTGLNLSYSGSSDLNLGMQAKLGYLPVDNAMLLVDVDVQASASKLVPNRFMIGGGGRYYIIQNGLYLGANAKFVHTKNYNDFMPGVELGYAFFISETVTIEPALYYDQSLKNHSDYSTVGLKVGIGVYL</sequence>
<accession>A0A1T4MWH8</accession>
<protein>
    <recommendedName>
        <fullName evidence="3">Outer membrane protein beta-barrel domain-containing protein</fullName>
    </recommendedName>
</protein>